<dbReference type="InterPro" id="IPR002155">
    <property type="entry name" value="Thiolase"/>
</dbReference>
<reference evidence="9 10" key="1">
    <citation type="submission" date="2023-04" db="EMBL/GenBank/DDBJ databases">
        <title>Genome sequence of Halobacillus naozhouensis KACC 21980.</title>
        <authorList>
            <person name="Kim S."/>
            <person name="Heo J."/>
            <person name="Kwon S.-W."/>
        </authorList>
    </citation>
    <scope>NUCLEOTIDE SEQUENCE [LARGE SCALE GENOMIC DNA]</scope>
    <source>
        <strain evidence="9 10">KCTC 13234</strain>
    </source>
</reference>
<dbReference type="NCBIfam" id="TIGR01930">
    <property type="entry name" value="AcCoA-C-Actrans"/>
    <property type="match status" value="1"/>
</dbReference>
<evidence type="ECO:0000256" key="1">
    <source>
        <dbReference type="ARBA" id="ARBA00010982"/>
    </source>
</evidence>
<evidence type="ECO:0000313" key="9">
    <source>
        <dbReference type="EMBL" id="WFT75889.1"/>
    </source>
</evidence>
<organism evidence="9 10">
    <name type="scientific">Halobacillus naozhouensis</name>
    <dbReference type="NCBI Taxonomy" id="554880"/>
    <lineage>
        <taxon>Bacteria</taxon>
        <taxon>Bacillati</taxon>
        <taxon>Bacillota</taxon>
        <taxon>Bacilli</taxon>
        <taxon>Bacillales</taxon>
        <taxon>Bacillaceae</taxon>
        <taxon>Halobacillus</taxon>
    </lineage>
</organism>
<dbReference type="InterPro" id="IPR020613">
    <property type="entry name" value="Thiolase_CS"/>
</dbReference>
<gene>
    <name evidence="9" type="ORF">P9989_05765</name>
</gene>
<dbReference type="InterPro" id="IPR020616">
    <property type="entry name" value="Thiolase_N"/>
</dbReference>
<evidence type="ECO:0000256" key="4">
    <source>
        <dbReference type="ARBA" id="ARBA00023315"/>
    </source>
</evidence>
<dbReference type="PIRSF" id="PIRSF000429">
    <property type="entry name" value="Ac-CoA_Ac_transf"/>
    <property type="match status" value="1"/>
</dbReference>
<proteinExistence type="inferred from homology"/>
<protein>
    <recommendedName>
        <fullName evidence="2">acetyl-CoA C-acetyltransferase</fullName>
        <ecNumber evidence="2">2.3.1.9</ecNumber>
    </recommendedName>
    <alternativeName>
        <fullName evidence="5">Acetoacetyl-CoA thiolase</fullName>
    </alternativeName>
</protein>
<dbReference type="Pfam" id="PF00108">
    <property type="entry name" value="Thiolase_N"/>
    <property type="match status" value="1"/>
</dbReference>
<dbReference type="SUPFAM" id="SSF53901">
    <property type="entry name" value="Thiolase-like"/>
    <property type="match status" value="2"/>
</dbReference>
<evidence type="ECO:0000259" key="8">
    <source>
        <dbReference type="Pfam" id="PF02803"/>
    </source>
</evidence>
<dbReference type="PROSITE" id="PS00099">
    <property type="entry name" value="THIOLASE_3"/>
    <property type="match status" value="1"/>
</dbReference>
<dbReference type="EMBL" id="CP121671">
    <property type="protein sequence ID" value="WFT75889.1"/>
    <property type="molecule type" value="Genomic_DNA"/>
</dbReference>
<comment type="similarity">
    <text evidence="1 6">Belongs to the thiolase-like superfamily. Thiolase family.</text>
</comment>
<sequence length="389" mass="40855">MSVVILDGVRTPFGKWKGGLSKLGARDLGIQATKALTERVPEVLHANGVILAQVIQAGQGQNPARSVAAGAGIPWSVPAITINNVCLAGVASVADAARRIKLEEGELYVVGGFDSMTNAPHVATIRNGLATGPVEFTDTLINDGLWCSLTDSSMGELTDIQNGELLINREQQDQFALDSQLKAARAQEEGWFNEEIVPVQVGSKQVTADEGIRPQSTLEKLSKLPPAFREGGTITAGNASQMTDGASVGVVASENYAERIGRTPLARVIGWSETAGPDSSLHTKPADAIAKLLKRYQITKEEIDLFEINEAFASVALASINELGLAPEKVNVNGGAIAVGHPLGGTGFRLVLTLVHELKRRGGGRGIASLCGGGGQGFAILVEVPKEWS</sequence>
<accession>A0ABY8J2T5</accession>
<dbReference type="CDD" id="cd00751">
    <property type="entry name" value="thiolase"/>
    <property type="match status" value="1"/>
</dbReference>
<keyword evidence="10" id="KW-1185">Reference proteome</keyword>
<dbReference type="EC" id="2.3.1.9" evidence="2"/>
<dbReference type="PROSITE" id="PS00737">
    <property type="entry name" value="THIOLASE_2"/>
    <property type="match status" value="1"/>
</dbReference>
<dbReference type="PANTHER" id="PTHR18919:SF107">
    <property type="entry name" value="ACETYL-COA ACETYLTRANSFERASE, CYTOSOLIC"/>
    <property type="match status" value="1"/>
</dbReference>
<dbReference type="Gene3D" id="3.40.47.10">
    <property type="match status" value="2"/>
</dbReference>
<feature type="domain" description="Thiolase N-terminal" evidence="7">
    <location>
        <begin position="3"/>
        <end position="254"/>
    </location>
</feature>
<dbReference type="Pfam" id="PF02803">
    <property type="entry name" value="Thiolase_C"/>
    <property type="match status" value="1"/>
</dbReference>
<dbReference type="InterPro" id="IPR016039">
    <property type="entry name" value="Thiolase-like"/>
</dbReference>
<keyword evidence="4 6" id="KW-0012">Acyltransferase</keyword>
<keyword evidence="3 6" id="KW-0808">Transferase</keyword>
<evidence type="ECO:0000259" key="7">
    <source>
        <dbReference type="Pfam" id="PF00108"/>
    </source>
</evidence>
<dbReference type="Proteomes" id="UP001221597">
    <property type="component" value="Chromosome"/>
</dbReference>
<dbReference type="InterPro" id="IPR020617">
    <property type="entry name" value="Thiolase_C"/>
</dbReference>
<dbReference type="InterPro" id="IPR020610">
    <property type="entry name" value="Thiolase_AS"/>
</dbReference>
<evidence type="ECO:0000256" key="3">
    <source>
        <dbReference type="ARBA" id="ARBA00022679"/>
    </source>
</evidence>
<dbReference type="PANTHER" id="PTHR18919">
    <property type="entry name" value="ACETYL-COA C-ACYLTRANSFERASE"/>
    <property type="match status" value="1"/>
</dbReference>
<dbReference type="RefSeq" id="WP_283077852.1">
    <property type="nucleotide sequence ID" value="NZ_CP121671.1"/>
</dbReference>
<name>A0ABY8J2T5_9BACI</name>
<evidence type="ECO:0000256" key="5">
    <source>
        <dbReference type="ARBA" id="ARBA00030755"/>
    </source>
</evidence>
<evidence type="ECO:0000313" key="10">
    <source>
        <dbReference type="Proteomes" id="UP001221597"/>
    </source>
</evidence>
<feature type="domain" description="Thiolase C-terminal" evidence="8">
    <location>
        <begin position="263"/>
        <end position="383"/>
    </location>
</feature>
<dbReference type="GO" id="GO:0003988">
    <property type="term" value="F:acetyl-CoA C-acyltransferase activity"/>
    <property type="evidence" value="ECO:0007669"/>
    <property type="project" value="UniProtKB-EC"/>
</dbReference>
<evidence type="ECO:0000256" key="6">
    <source>
        <dbReference type="RuleBase" id="RU003557"/>
    </source>
</evidence>
<evidence type="ECO:0000256" key="2">
    <source>
        <dbReference type="ARBA" id="ARBA00012705"/>
    </source>
</evidence>